<feature type="repeat" description="WD" evidence="3">
    <location>
        <begin position="12"/>
        <end position="53"/>
    </location>
</feature>
<evidence type="ECO:0000313" key="4">
    <source>
        <dbReference type="EMBL" id="RPD57901.1"/>
    </source>
</evidence>
<dbReference type="OrthoDB" id="3238562at2759"/>
<dbReference type="InterPro" id="IPR019775">
    <property type="entry name" value="WD40_repeat_CS"/>
</dbReference>
<dbReference type="AlphaFoldDB" id="A0A5C2S376"/>
<keyword evidence="1 3" id="KW-0853">WD repeat</keyword>
<evidence type="ECO:0000256" key="2">
    <source>
        <dbReference type="ARBA" id="ARBA00022737"/>
    </source>
</evidence>
<reference evidence="4" key="1">
    <citation type="journal article" date="2018" name="Genome Biol. Evol.">
        <title>Genomics and development of Lentinus tigrinus, a white-rot wood-decaying mushroom with dimorphic fruiting bodies.</title>
        <authorList>
            <person name="Wu B."/>
            <person name="Xu Z."/>
            <person name="Knudson A."/>
            <person name="Carlson A."/>
            <person name="Chen N."/>
            <person name="Kovaka S."/>
            <person name="LaButti K."/>
            <person name="Lipzen A."/>
            <person name="Pennachio C."/>
            <person name="Riley R."/>
            <person name="Schakwitz W."/>
            <person name="Umezawa K."/>
            <person name="Ohm R.A."/>
            <person name="Grigoriev I.V."/>
            <person name="Nagy L.G."/>
            <person name="Gibbons J."/>
            <person name="Hibbett D."/>
        </authorList>
    </citation>
    <scope>NUCLEOTIDE SEQUENCE [LARGE SCALE GENOMIC DNA]</scope>
    <source>
        <strain evidence="4">ALCF2SS1-6</strain>
    </source>
</reference>
<dbReference type="InterPro" id="IPR001680">
    <property type="entry name" value="WD40_rpt"/>
</dbReference>
<dbReference type="PROSITE" id="PS50294">
    <property type="entry name" value="WD_REPEATS_REGION"/>
    <property type="match status" value="1"/>
</dbReference>
<dbReference type="InterPro" id="IPR015943">
    <property type="entry name" value="WD40/YVTN_repeat-like_dom_sf"/>
</dbReference>
<dbReference type="PROSITE" id="PS50082">
    <property type="entry name" value="WD_REPEATS_2"/>
    <property type="match status" value="1"/>
</dbReference>
<dbReference type="Gene3D" id="2.130.10.10">
    <property type="entry name" value="YVTN repeat-like/Quinoprotein amine dehydrogenase"/>
    <property type="match status" value="2"/>
</dbReference>
<gene>
    <name evidence="4" type="ORF">L227DRAFT_505957</name>
</gene>
<evidence type="ECO:0000256" key="1">
    <source>
        <dbReference type="ARBA" id="ARBA00022574"/>
    </source>
</evidence>
<dbReference type="STRING" id="1328759.A0A5C2S376"/>
<dbReference type="Proteomes" id="UP000313359">
    <property type="component" value="Unassembled WGS sequence"/>
</dbReference>
<accession>A0A5C2S376</accession>
<organism evidence="4 5">
    <name type="scientific">Lentinus tigrinus ALCF2SS1-6</name>
    <dbReference type="NCBI Taxonomy" id="1328759"/>
    <lineage>
        <taxon>Eukaryota</taxon>
        <taxon>Fungi</taxon>
        <taxon>Dikarya</taxon>
        <taxon>Basidiomycota</taxon>
        <taxon>Agaricomycotina</taxon>
        <taxon>Agaricomycetes</taxon>
        <taxon>Polyporales</taxon>
        <taxon>Polyporaceae</taxon>
        <taxon>Lentinus</taxon>
    </lineage>
</organism>
<dbReference type="PANTHER" id="PTHR19857">
    <property type="entry name" value="MITOCHONDRIAL DIVISION PROTEIN 1-RELATED"/>
    <property type="match status" value="1"/>
</dbReference>
<protein>
    <submittedName>
        <fullName evidence="4">WD40 repeat-like protein</fullName>
    </submittedName>
</protein>
<dbReference type="PANTHER" id="PTHR19857:SF8">
    <property type="entry name" value="ANGIO-ASSOCIATED MIGRATORY CELL PROTEIN"/>
    <property type="match status" value="1"/>
</dbReference>
<dbReference type="SMART" id="SM00320">
    <property type="entry name" value="WD40"/>
    <property type="match status" value="4"/>
</dbReference>
<dbReference type="PROSITE" id="PS00678">
    <property type="entry name" value="WD_REPEATS_1"/>
    <property type="match status" value="1"/>
</dbReference>
<dbReference type="InterPro" id="IPR036322">
    <property type="entry name" value="WD40_repeat_dom_sf"/>
</dbReference>
<sequence length="306" mass="33383">MALRYRELHKMSNGHTKGITNVVFSPSGTYLATGGLDGRICIWDVDSGRLCYVYTGPSEVLELVWPSSDPGLMCGLGDGHIAWMSFGGDTIEISGFFAQRYPVECLAPNATLLASGAGPELSIWQWQRDGVPNYVHKKTLDGPPKNSHNEAKEILVTSIRWIPSQQRLAATYLYHGIVLYDISTWMRVRTFPLSGLVAFASISHDGSLIAVSNVDRGFDVYSLASGDPVCTVDHKVLRKVPTPAIWIHGGFALLGGTTAGQLTVWDITDFLGREEGAGPAEVRVLYQLSIPKQAECLAIAVRIYSQ</sequence>
<keyword evidence="5" id="KW-1185">Reference proteome</keyword>
<keyword evidence="2" id="KW-0677">Repeat</keyword>
<dbReference type="EMBL" id="ML122278">
    <property type="protein sequence ID" value="RPD57901.1"/>
    <property type="molecule type" value="Genomic_DNA"/>
</dbReference>
<proteinExistence type="predicted"/>
<name>A0A5C2S376_9APHY</name>
<dbReference type="InterPro" id="IPR051179">
    <property type="entry name" value="WD_repeat_multifunction"/>
</dbReference>
<evidence type="ECO:0000313" key="5">
    <source>
        <dbReference type="Proteomes" id="UP000313359"/>
    </source>
</evidence>
<dbReference type="SUPFAM" id="SSF50978">
    <property type="entry name" value="WD40 repeat-like"/>
    <property type="match status" value="1"/>
</dbReference>
<dbReference type="Pfam" id="PF00400">
    <property type="entry name" value="WD40"/>
    <property type="match status" value="1"/>
</dbReference>
<evidence type="ECO:0000256" key="3">
    <source>
        <dbReference type="PROSITE-ProRule" id="PRU00221"/>
    </source>
</evidence>